<proteinExistence type="inferred from homology"/>
<dbReference type="PRINTS" id="PR00383">
    <property type="entry name" value="MELANOCORTIN"/>
</dbReference>
<dbReference type="InterPro" id="IPR050878">
    <property type="entry name" value="POMC-derived_peptides"/>
</dbReference>
<evidence type="ECO:0000256" key="4">
    <source>
        <dbReference type="ARBA" id="ARBA00003192"/>
    </source>
</evidence>
<dbReference type="GO" id="GO:0005576">
    <property type="term" value="C:extracellular region"/>
    <property type="evidence" value="ECO:0007669"/>
    <property type="project" value="UniProtKB-SubCell"/>
</dbReference>
<comment type="function">
    <text evidence="4">Endogenous opiate.</text>
</comment>
<dbReference type="Pfam" id="PF08384">
    <property type="entry name" value="NPP"/>
    <property type="match status" value="1"/>
</dbReference>
<dbReference type="PANTHER" id="PTHR11416">
    <property type="entry name" value="PRO-OPIOMELANOCORTIN"/>
    <property type="match status" value="1"/>
</dbReference>
<dbReference type="SMART" id="SM01365">
    <property type="entry name" value="Op_neuropeptide"/>
    <property type="match status" value="1"/>
</dbReference>
<evidence type="ECO:0000256" key="11">
    <source>
        <dbReference type="ARBA" id="ARBA00022729"/>
    </source>
</evidence>
<evidence type="ECO:0000256" key="6">
    <source>
        <dbReference type="ARBA" id="ARBA00005832"/>
    </source>
</evidence>
<feature type="compositionally biased region" description="Basic residues" evidence="15">
    <location>
        <begin position="40"/>
        <end position="51"/>
    </location>
</feature>
<dbReference type="InterPro" id="IPR001941">
    <property type="entry name" value="PMOC"/>
</dbReference>
<comment type="function">
    <text evidence="2">Endogenous orexigenic opiate.</text>
</comment>
<dbReference type="SMART" id="SM01363">
    <property type="entry name" value="ACTH_domain"/>
    <property type="match status" value="2"/>
</dbReference>
<evidence type="ECO:0000256" key="9">
    <source>
        <dbReference type="ARBA" id="ARBA00022685"/>
    </source>
</evidence>
<organism evidence="19 20">
    <name type="scientific">Sus scrofa</name>
    <name type="common">Pig</name>
    <dbReference type="NCBI Taxonomy" id="9823"/>
    <lineage>
        <taxon>Eukaryota</taxon>
        <taxon>Metazoa</taxon>
        <taxon>Chordata</taxon>
        <taxon>Craniata</taxon>
        <taxon>Vertebrata</taxon>
        <taxon>Euteleostomi</taxon>
        <taxon>Mammalia</taxon>
        <taxon>Eutheria</taxon>
        <taxon>Laurasiatheria</taxon>
        <taxon>Artiodactyla</taxon>
        <taxon>Suina</taxon>
        <taxon>Suidae</taxon>
        <taxon>Sus</taxon>
    </lineage>
</organism>
<feature type="domain" description="Pro-opiomelanocortin/corticotropin ACTH central region" evidence="16">
    <location>
        <begin position="284"/>
        <end position="322"/>
    </location>
</feature>
<accession>A0A4X1TXQ0</accession>
<evidence type="ECO:0000256" key="15">
    <source>
        <dbReference type="SAM" id="MobiDB-lite"/>
    </source>
</evidence>
<evidence type="ECO:0000259" key="17">
    <source>
        <dbReference type="SMART" id="SM01364"/>
    </source>
</evidence>
<evidence type="ECO:0000259" key="16">
    <source>
        <dbReference type="SMART" id="SM01363"/>
    </source>
</evidence>
<comment type="function">
    <text evidence="3">Stimulates the adrenal glands to release cortisol.</text>
</comment>
<feature type="domain" description="Pro-opiomelanocortin/corticotropin ACTH central region" evidence="16">
    <location>
        <begin position="368"/>
        <end position="406"/>
    </location>
</feature>
<evidence type="ECO:0000256" key="2">
    <source>
        <dbReference type="ARBA" id="ARBA00002694"/>
    </source>
</evidence>
<dbReference type="GO" id="GO:0005179">
    <property type="term" value="F:hormone activity"/>
    <property type="evidence" value="ECO:0007669"/>
    <property type="project" value="UniProtKB-KW"/>
</dbReference>
<feature type="compositionally biased region" description="Gly residues" evidence="15">
    <location>
        <begin position="242"/>
        <end position="253"/>
    </location>
</feature>
<dbReference type="Pfam" id="PF08035">
    <property type="entry name" value="Op_neuropeptide"/>
    <property type="match status" value="1"/>
</dbReference>
<feature type="domain" description="Opiodes neuropeptide" evidence="18">
    <location>
        <begin position="385"/>
        <end position="413"/>
    </location>
</feature>
<dbReference type="InterPro" id="IPR013532">
    <property type="entry name" value="Opioid_neuropept"/>
</dbReference>
<evidence type="ECO:0000256" key="13">
    <source>
        <dbReference type="ARBA" id="ARBA00023205"/>
    </source>
</evidence>
<evidence type="ECO:0000256" key="1">
    <source>
        <dbReference type="ARBA" id="ARBA00002243"/>
    </source>
</evidence>
<keyword evidence="13" id="KW-0257">Endorphin</keyword>
<feature type="compositionally biased region" description="Basic and acidic residues" evidence="15">
    <location>
        <begin position="279"/>
        <end position="291"/>
    </location>
</feature>
<reference evidence="19 20" key="1">
    <citation type="submission" date="2017-08" db="EMBL/GenBank/DDBJ databases">
        <title>USMARCv1.0.</title>
        <authorList>
            <person name="Hannum G.I."/>
            <person name="Koren S."/>
            <person name="Schroeder S.G."/>
            <person name="Chin S.C."/>
            <person name="Nonneman D.J."/>
            <person name="Becker S.A."/>
            <person name="Rosen B.D."/>
            <person name="Bickhart D.M."/>
            <person name="Putnam N.H."/>
            <person name="Green R.E."/>
            <person name="Tuggle C.K."/>
            <person name="Liu H."/>
            <person name="Rohrer G.A."/>
            <person name="Warr A."/>
            <person name="Hall R."/>
            <person name="Kim K."/>
            <person name="Hume D.A."/>
            <person name="Talbot R."/>
            <person name="Chow W."/>
            <person name="Howe K."/>
            <person name="Schwartz A.S."/>
            <person name="Watson M."/>
            <person name="Archibald A.L."/>
            <person name="Phillippy A.M."/>
            <person name="Smith T.P.L."/>
        </authorList>
    </citation>
    <scope>NUCLEOTIDE SEQUENCE [LARGE SCALE GENOMIC DNA]</scope>
</reference>
<evidence type="ECO:0000256" key="5">
    <source>
        <dbReference type="ARBA" id="ARBA00004613"/>
    </source>
</evidence>
<evidence type="ECO:0000259" key="18">
    <source>
        <dbReference type="SMART" id="SM01365"/>
    </source>
</evidence>
<evidence type="ECO:0000256" key="10">
    <source>
        <dbReference type="ARBA" id="ARBA00022702"/>
    </source>
</evidence>
<comment type="function">
    <text evidence="1">Anorexigenic peptide. Increases the pigmentation of skin by increasing melanin production in melanocytes.</text>
</comment>
<dbReference type="InterPro" id="IPR013531">
    <property type="entry name" value="Mcrtin_ACTH_cent"/>
</dbReference>
<feature type="region of interest" description="Disordered" evidence="15">
    <location>
        <begin position="1"/>
        <end position="68"/>
    </location>
</feature>
<feature type="region of interest" description="Disordered" evidence="15">
    <location>
        <begin position="363"/>
        <end position="390"/>
    </location>
</feature>
<keyword evidence="8" id="KW-0964">Secreted</keyword>
<dbReference type="AlphaFoldDB" id="A0A4X1TXQ0"/>
<evidence type="ECO:0000256" key="12">
    <source>
        <dbReference type="ARBA" id="ARBA00022815"/>
    </source>
</evidence>
<name>A0A4X1TXQ0_PIG</name>
<evidence type="ECO:0000256" key="7">
    <source>
        <dbReference type="ARBA" id="ARBA00017200"/>
    </source>
</evidence>
<dbReference type="SMART" id="SM01364">
    <property type="entry name" value="NPP"/>
    <property type="match status" value="1"/>
</dbReference>
<evidence type="ECO:0000256" key="3">
    <source>
        <dbReference type="ARBA" id="ARBA00002965"/>
    </source>
</evidence>
<sequence>MGELPVTRPLPGSSITSSAHLVEPRKYIRTEQRQRDKAARGKRKRGRRVTKRPPSFLPRRSGSRPESSLPATVHLRWLRYDTDKVSTRPVGVKKRWRRWELSTVLNHPISARNRTAEWTFYPADLRLQGRSGNRSRRRLRPEPQPAWKMPRLCSSRSGALLLALLLQASMEVRGWCLESSQCQDLSTESNLLACIRACKPDLSAETPVFPGNGDAQPLTENPRKYVMGHFRWDRFGRRNGSSSGGGGGGGGAGQKREEEEVAAGEGPGPRGDGVAPGPRQDKRSYSMEHFRWGKPVGKKRRPVKVYPNGAEDELAEAFPLEFRRELAGAPPEPARDPEAPAEGAAARAELEYGLVAEAEAAEKKDEGPYKMEHFRWGSPPKDKRYGGFMTSEKSQTPLVTLFKNAIVKNAHKKGQ</sequence>
<feature type="region of interest" description="Disordered" evidence="15">
    <location>
        <begin position="236"/>
        <end position="304"/>
    </location>
</feature>
<dbReference type="Pfam" id="PF00976">
    <property type="entry name" value="ACTH_domain"/>
    <property type="match status" value="3"/>
</dbReference>
<evidence type="ECO:0000313" key="19">
    <source>
        <dbReference type="Ensembl" id="ENSSSCP00070020097.1"/>
    </source>
</evidence>
<feature type="compositionally biased region" description="Basic and acidic residues" evidence="15">
    <location>
        <begin position="363"/>
        <end position="385"/>
    </location>
</feature>
<keyword evidence="12" id="KW-0027">Amidation</keyword>
<comment type="similarity">
    <text evidence="6">Belongs to the POMC family.</text>
</comment>
<evidence type="ECO:0000256" key="14">
    <source>
        <dbReference type="ARBA" id="ARBA00031147"/>
    </source>
</evidence>
<dbReference type="PANTHER" id="PTHR11416:SF7">
    <property type="entry name" value="PRO-OPIOMELANOCORTIN"/>
    <property type="match status" value="1"/>
</dbReference>
<gene>
    <name evidence="19" type="primary">POMC</name>
</gene>
<dbReference type="Ensembl" id="ENSSSCT00070024284.1">
    <property type="protein sequence ID" value="ENSSSCP00070020097.1"/>
    <property type="gene ID" value="ENSSSCG00070012411.1"/>
</dbReference>
<evidence type="ECO:0000313" key="20">
    <source>
        <dbReference type="Proteomes" id="UP000314985"/>
    </source>
</evidence>
<comment type="subcellular location">
    <subcellularLocation>
        <location evidence="5">Secreted</location>
    </subcellularLocation>
</comment>
<keyword evidence="9" id="KW-0165">Cleavage on pair of basic residues</keyword>
<reference evidence="19" key="2">
    <citation type="submission" date="2025-08" db="UniProtKB">
        <authorList>
            <consortium name="Ensembl"/>
        </authorList>
    </citation>
    <scope>IDENTIFICATION</scope>
</reference>
<keyword evidence="10" id="KW-0372">Hormone</keyword>
<protein>
    <recommendedName>
        <fullName evidence="7">Pro-opiomelanocortin</fullName>
    </recommendedName>
    <alternativeName>
        <fullName evidence="14">Corticotropin-lipotropin</fullName>
    </alternativeName>
</protein>
<dbReference type="GO" id="GO:0007218">
    <property type="term" value="P:neuropeptide signaling pathway"/>
    <property type="evidence" value="ECO:0007669"/>
    <property type="project" value="UniProtKB-KW"/>
</dbReference>
<feature type="compositionally biased region" description="Basic and acidic residues" evidence="15">
    <location>
        <begin position="22"/>
        <end position="39"/>
    </location>
</feature>
<dbReference type="Proteomes" id="UP000314985">
    <property type="component" value="Chromosome 3"/>
</dbReference>
<feature type="domain" description="Pro-opiomelanocortin N-terminal" evidence="17">
    <location>
        <begin position="175"/>
        <end position="219"/>
    </location>
</feature>
<keyword evidence="11" id="KW-0732">Signal</keyword>
<dbReference type="InterPro" id="IPR013593">
    <property type="entry name" value="Melanocortin_N"/>
</dbReference>
<evidence type="ECO:0000256" key="8">
    <source>
        <dbReference type="ARBA" id="ARBA00022525"/>
    </source>
</evidence>